<dbReference type="GO" id="GO:0051301">
    <property type="term" value="P:cell division"/>
    <property type="evidence" value="ECO:0007669"/>
    <property type="project" value="UniProtKB-KW"/>
</dbReference>
<dbReference type="InterPro" id="IPR039076">
    <property type="entry name" value="DivIC"/>
</dbReference>
<reference evidence="3 4" key="1">
    <citation type="journal article" date="2015" name="Stand. Genomic Sci.">
        <title>High quality draft genome sequence of the moderately halophilic bacterium Pontibacillus yanchengensis Y32(T) and comparison among Pontibacillus genomes.</title>
        <authorList>
            <person name="Huang J."/>
            <person name="Qiao Z.X."/>
            <person name="Tang J.W."/>
            <person name="Wang G."/>
        </authorList>
    </citation>
    <scope>NUCLEOTIDE SEQUENCE [LARGE SCALE GENOMIC DNA]</scope>
    <source>
        <strain evidence="3 4">Y32</strain>
    </source>
</reference>
<proteinExistence type="predicted"/>
<dbReference type="Pfam" id="PF04977">
    <property type="entry name" value="DivIC"/>
    <property type="match status" value="1"/>
</dbReference>
<keyword evidence="3" id="KW-0131">Cell cycle</keyword>
<accession>A0A0A2TRH3</accession>
<dbReference type="PANTHER" id="PTHR40027">
    <property type="entry name" value="CELL DIVISION PROTEIN DIVIC"/>
    <property type="match status" value="1"/>
</dbReference>
<keyword evidence="4" id="KW-1185">Reference proteome</keyword>
<keyword evidence="2" id="KW-0812">Transmembrane</keyword>
<evidence type="ECO:0000256" key="1">
    <source>
        <dbReference type="SAM" id="Coils"/>
    </source>
</evidence>
<feature type="transmembrane region" description="Helical" evidence="2">
    <location>
        <begin position="37"/>
        <end position="56"/>
    </location>
</feature>
<dbReference type="eggNOG" id="COG2919">
    <property type="taxonomic scope" value="Bacteria"/>
</dbReference>
<evidence type="ECO:0000313" key="3">
    <source>
        <dbReference type="EMBL" id="KGP71835.1"/>
    </source>
</evidence>
<dbReference type="EMBL" id="AVBF01000046">
    <property type="protein sequence ID" value="KGP71835.1"/>
    <property type="molecule type" value="Genomic_DNA"/>
</dbReference>
<gene>
    <name evidence="3" type="ORF">N782_16165</name>
</gene>
<keyword evidence="1" id="KW-0175">Coiled coil</keyword>
<comment type="caution">
    <text evidence="3">The sequence shown here is derived from an EMBL/GenBank/DDBJ whole genome shotgun (WGS) entry which is preliminary data.</text>
</comment>
<name>A0A0A2TRH3_9BACI</name>
<keyword evidence="2" id="KW-1133">Transmembrane helix</keyword>
<evidence type="ECO:0000256" key="2">
    <source>
        <dbReference type="SAM" id="Phobius"/>
    </source>
</evidence>
<feature type="coiled-coil region" evidence="1">
    <location>
        <begin position="62"/>
        <end position="96"/>
    </location>
</feature>
<dbReference type="STRING" id="1385514.N782_16165"/>
<dbReference type="OrthoDB" id="2991180at2"/>
<keyword evidence="2" id="KW-0472">Membrane</keyword>
<dbReference type="AlphaFoldDB" id="A0A0A2TRH3"/>
<keyword evidence="3" id="KW-0132">Cell division</keyword>
<dbReference type="InterPro" id="IPR007060">
    <property type="entry name" value="FtsL/DivIC"/>
</dbReference>
<dbReference type="Proteomes" id="UP000030147">
    <property type="component" value="Unassembled WGS sequence"/>
</dbReference>
<protein>
    <submittedName>
        <fullName evidence="3">Cell division protein</fullName>
    </submittedName>
</protein>
<evidence type="ECO:0000313" key="4">
    <source>
        <dbReference type="Proteomes" id="UP000030147"/>
    </source>
</evidence>
<dbReference type="PANTHER" id="PTHR40027:SF1">
    <property type="entry name" value="CELL DIVISION PROTEIN DIVIC"/>
    <property type="match status" value="1"/>
</dbReference>
<organism evidence="3 4">
    <name type="scientific">Pontibacillus yanchengensis Y32</name>
    <dbReference type="NCBI Taxonomy" id="1385514"/>
    <lineage>
        <taxon>Bacteria</taxon>
        <taxon>Bacillati</taxon>
        <taxon>Bacillota</taxon>
        <taxon>Bacilli</taxon>
        <taxon>Bacillales</taxon>
        <taxon>Bacillaceae</taxon>
        <taxon>Pontibacillus</taxon>
    </lineage>
</organism>
<sequence length="126" mass="15030">MDVDRKSVTKIDSGFVKQYDAHVERQHKKKKRLIRRLALFTIATLLLFGGLLTYHLNQRAVYADKREQYEELQQKMTELNQKEEDLNEEIQLLQDEDYVLQIARTNYFFSKEGEIIFQIPDNSPSY</sequence>